<dbReference type="EMBL" id="GGFM01009137">
    <property type="protein sequence ID" value="MBW29888.1"/>
    <property type="molecule type" value="Transcribed_RNA"/>
</dbReference>
<proteinExistence type="predicted"/>
<feature type="chain" id="PRO_5014785606" evidence="1">
    <location>
        <begin position="34"/>
        <end position="138"/>
    </location>
</feature>
<sequence length="138" mass="14991">MPPSIVVPLLLLWALLLMLLLAMLLSFSFPVLGAPLRTRSSSSENCSNVSKHVLANSSRSFSSVSQPANGVLPVVAEWIDPLFRITTASKMNCCGISWLCGRISSRISSITWQSIVSSKMSSSSPRSSTMQTLFVNRN</sequence>
<feature type="signal peptide" evidence="1">
    <location>
        <begin position="1"/>
        <end position="33"/>
    </location>
</feature>
<keyword evidence="1" id="KW-0732">Signal</keyword>
<accession>A0A2M3ZNA5</accession>
<dbReference type="AlphaFoldDB" id="A0A2M3ZNA5"/>
<organism evidence="2">
    <name type="scientific">Anopheles braziliensis</name>
    <dbReference type="NCBI Taxonomy" id="58242"/>
    <lineage>
        <taxon>Eukaryota</taxon>
        <taxon>Metazoa</taxon>
        <taxon>Ecdysozoa</taxon>
        <taxon>Arthropoda</taxon>
        <taxon>Hexapoda</taxon>
        <taxon>Insecta</taxon>
        <taxon>Pterygota</taxon>
        <taxon>Neoptera</taxon>
        <taxon>Endopterygota</taxon>
        <taxon>Diptera</taxon>
        <taxon>Nematocera</taxon>
        <taxon>Culicoidea</taxon>
        <taxon>Culicidae</taxon>
        <taxon>Anophelinae</taxon>
        <taxon>Anopheles</taxon>
    </lineage>
</organism>
<evidence type="ECO:0000313" key="2">
    <source>
        <dbReference type="EMBL" id="MBW29888.1"/>
    </source>
</evidence>
<protein>
    <submittedName>
        <fullName evidence="2">Putative secreted peptide</fullName>
    </submittedName>
</protein>
<evidence type="ECO:0000256" key="1">
    <source>
        <dbReference type="SAM" id="SignalP"/>
    </source>
</evidence>
<reference evidence="2" key="1">
    <citation type="submission" date="2018-01" db="EMBL/GenBank/DDBJ databases">
        <title>An insight into the sialome of Amazonian anophelines.</title>
        <authorList>
            <person name="Ribeiro J.M."/>
            <person name="Scarpassa V."/>
            <person name="Calvo E."/>
        </authorList>
    </citation>
    <scope>NUCLEOTIDE SEQUENCE</scope>
    <source>
        <tissue evidence="2">Salivary glands</tissue>
    </source>
</reference>
<name>A0A2M3ZNA5_9DIPT</name>